<gene>
    <name evidence="1" type="ORF">PtA15_16A351</name>
</gene>
<keyword evidence="2" id="KW-1185">Reference proteome</keyword>
<dbReference type="RefSeq" id="XP_053027998.1">
    <property type="nucleotide sequence ID" value="XM_053164032.1"/>
</dbReference>
<organism evidence="1 2">
    <name type="scientific">Puccinia triticina</name>
    <dbReference type="NCBI Taxonomy" id="208348"/>
    <lineage>
        <taxon>Eukaryota</taxon>
        <taxon>Fungi</taxon>
        <taxon>Dikarya</taxon>
        <taxon>Basidiomycota</taxon>
        <taxon>Pucciniomycotina</taxon>
        <taxon>Pucciniomycetes</taxon>
        <taxon>Pucciniales</taxon>
        <taxon>Pucciniaceae</taxon>
        <taxon>Puccinia</taxon>
    </lineage>
</organism>
<proteinExistence type="predicted"/>
<dbReference type="Proteomes" id="UP001164743">
    <property type="component" value="Chromosome 16A"/>
</dbReference>
<dbReference type="GeneID" id="77804927"/>
<name>A0ABY7D768_9BASI</name>
<accession>A0ABY7D768</accession>
<reference evidence="1" key="1">
    <citation type="submission" date="2022-10" db="EMBL/GenBank/DDBJ databases">
        <title>Puccinia triticina Genome sequencing and assembly.</title>
        <authorList>
            <person name="Li C."/>
        </authorList>
    </citation>
    <scope>NUCLEOTIDE SEQUENCE</scope>
    <source>
        <strain evidence="1">Pt15</strain>
    </source>
</reference>
<protein>
    <submittedName>
        <fullName evidence="1">Uncharacterized protein</fullName>
    </submittedName>
</protein>
<sequence length="101" mass="10798">MSPTTAVVLGEPHQLPKTDQVLFCGDFMTIAKPVISINVETGATERFVRTIQKGLGLHMPGGGIYGVDLHANRATLPFIKGNMTYTISGNIAPYTGQIVPN</sequence>
<evidence type="ECO:0000313" key="2">
    <source>
        <dbReference type="Proteomes" id="UP001164743"/>
    </source>
</evidence>
<evidence type="ECO:0000313" key="1">
    <source>
        <dbReference type="EMBL" id="WAQ92443.1"/>
    </source>
</evidence>
<dbReference type="EMBL" id="CP110436">
    <property type="protein sequence ID" value="WAQ92443.1"/>
    <property type="molecule type" value="Genomic_DNA"/>
</dbReference>